<dbReference type="Pfam" id="PF08990">
    <property type="entry name" value="Docking"/>
    <property type="match status" value="1"/>
</dbReference>
<dbReference type="InterPro" id="IPR020806">
    <property type="entry name" value="PKS_PP-bd"/>
</dbReference>
<dbReference type="SUPFAM" id="SSF52151">
    <property type="entry name" value="FabD/lysophospholipase-like"/>
    <property type="match status" value="1"/>
</dbReference>
<dbReference type="InterPro" id="IPR032821">
    <property type="entry name" value="PKS_assoc"/>
</dbReference>
<feature type="domain" description="Ketosynthase family 3 (KS3)" evidence="10">
    <location>
        <begin position="37"/>
        <end position="464"/>
    </location>
</feature>
<sequence>MSEDRSEDRKLVDYLRWVTADLTRTRERLAALENAQREPVAIIGAGCRFPGGVATSEQLWQLFADGREIIDTFPRDRGWDLDTLFAEDPDRSGTTYTRHGGFLDDAGDFDAEFFGVSPREARAMDPQHRLLLETSWEAIENAGIDPLSLRGSGTGVYVGLIAQEYVSFAAPPPAGLDGHLMTGNAGSVASGRISYTLGLHGPALTIDTACSSSLVAVHLAVQALRRGEITLALAGGATVMASPATFIEFSRQRGLAPDGRCKPFSADANGTAFSEGAGMILLERLSDAQRNNHPVLAVIRGSAVNSDGASNGLTAPNGPAQQRVITTALTDAGLTPADIHLVETHGTGTTLGDPIEAHALHNTYGQQRPTDQPLFLSAIKATLGHAQAAAGIASIITTTHTLRHSHIPATIPSTTTPTPHLDWDTTPLALATTPTPWPTSAHPHRAAVSSFGISGTNAHLILEAPPTPEDSASTQDTPDTPSAPDGTSANGTAPTASGSENHASTADAIGAAGTTGTDAAGTALPRPVPLLLSARTSTALNAQATRLHTHLTAHPDLDLDLNDVGHSLRTTRSLFAHRAVVVAADRSEALAGLRAVATGGGTRGAPRPAAGPGRIAFLFTGQGSQRPGMGRELHDHHPVFAAAWDEAAAHLDPHLDPHLGRPLRDLVLAPPRPESTTILNRTALAQAALFVHEVALYRLVTSFGLTPDYLIGHSVGELVAAHLAGVLSLADAAALVILRGRLMQSVPEGGAMVSLHATEDEVAAELAELTGRVSIAAVNGPTSTVVSGDEEVVADLAKRFRARGVKARRLRVSHAFHSPHLDGVLDEFRRQAGRLTFTPPAIPVVSNVTGALATGDDLLSADYWTRHLRGTVRFQDGIRALEDLGVTRFVELGPDGTLSALATASLRDPAAGIQVPLLRDRWPEPRALLTALGRLHADGAAVDWAPAIPAGARRVRLPTYAFQHTRYWVTTRPLRPAEPVDDPGTDNTTADHAAAGHGAVDGQAADGAAQPAAWTGQWWQDLAAASEAEREHLLVELLRGHIADILGHASADLVDPEASLIDAGLSSFTSLELTSRLHAQTGVRLPPTAVFDHPTAAGLARLLHAELTADRAGEPQPAVPTA</sequence>
<dbReference type="InterPro" id="IPR018201">
    <property type="entry name" value="Ketoacyl_synth_AS"/>
</dbReference>
<protein>
    <recommendedName>
        <fullName evidence="13">Acyl transferase domain-containing protein</fullName>
    </recommendedName>
</protein>
<evidence type="ECO:0000259" key="9">
    <source>
        <dbReference type="PROSITE" id="PS50075"/>
    </source>
</evidence>
<dbReference type="CDD" id="cd00833">
    <property type="entry name" value="PKS"/>
    <property type="match status" value="1"/>
</dbReference>
<evidence type="ECO:0000313" key="11">
    <source>
        <dbReference type="EMBL" id="KLL09808.1"/>
    </source>
</evidence>
<feature type="region of interest" description="Disordered" evidence="8">
    <location>
        <begin position="462"/>
        <end position="502"/>
    </location>
</feature>
<accession>A0ABR5EZE0</accession>
<dbReference type="Gene3D" id="3.40.47.10">
    <property type="match status" value="1"/>
</dbReference>
<dbReference type="PROSITE" id="PS50075">
    <property type="entry name" value="CARRIER"/>
    <property type="match status" value="1"/>
</dbReference>
<dbReference type="SUPFAM" id="SSF55048">
    <property type="entry name" value="Probable ACP-binding domain of malonyl-CoA ACP transacylase"/>
    <property type="match status" value="1"/>
</dbReference>
<organism evidence="11 12">
    <name type="scientific">Protofrankia coriariae</name>
    <dbReference type="NCBI Taxonomy" id="1562887"/>
    <lineage>
        <taxon>Bacteria</taxon>
        <taxon>Bacillati</taxon>
        <taxon>Actinomycetota</taxon>
        <taxon>Actinomycetes</taxon>
        <taxon>Frankiales</taxon>
        <taxon>Frankiaceae</taxon>
        <taxon>Protofrankia</taxon>
    </lineage>
</organism>
<dbReference type="Pfam" id="PF00698">
    <property type="entry name" value="Acyl_transf_1"/>
    <property type="match status" value="1"/>
</dbReference>
<keyword evidence="6" id="KW-0511">Multifunctional enzyme</keyword>
<dbReference type="SUPFAM" id="SSF53901">
    <property type="entry name" value="Thiolase-like"/>
    <property type="match status" value="1"/>
</dbReference>
<evidence type="ECO:0000313" key="12">
    <source>
        <dbReference type="Proteomes" id="UP000035425"/>
    </source>
</evidence>
<dbReference type="SMART" id="SM01294">
    <property type="entry name" value="PKS_PP_betabranch"/>
    <property type="match status" value="1"/>
</dbReference>
<keyword evidence="12" id="KW-1185">Reference proteome</keyword>
<keyword evidence="4" id="KW-0808">Transferase</keyword>
<dbReference type="InterPro" id="IPR050091">
    <property type="entry name" value="PKS_NRPS_Biosynth_Enz"/>
</dbReference>
<dbReference type="PROSITE" id="PS52004">
    <property type="entry name" value="KS3_2"/>
    <property type="match status" value="1"/>
</dbReference>
<dbReference type="Pfam" id="PF00550">
    <property type="entry name" value="PP-binding"/>
    <property type="match status" value="1"/>
</dbReference>
<proteinExistence type="predicted"/>
<dbReference type="Pfam" id="PF02801">
    <property type="entry name" value="Ketoacyl-synt_C"/>
    <property type="match status" value="1"/>
</dbReference>
<feature type="region of interest" description="Disordered" evidence="8">
    <location>
        <begin position="973"/>
        <end position="993"/>
    </location>
</feature>
<dbReference type="PANTHER" id="PTHR43775">
    <property type="entry name" value="FATTY ACID SYNTHASE"/>
    <property type="match status" value="1"/>
</dbReference>
<evidence type="ECO:0000256" key="7">
    <source>
        <dbReference type="ARBA" id="ARBA00023315"/>
    </source>
</evidence>
<evidence type="ECO:0000256" key="3">
    <source>
        <dbReference type="ARBA" id="ARBA00022553"/>
    </source>
</evidence>
<dbReference type="SUPFAM" id="SSF47336">
    <property type="entry name" value="ACP-like"/>
    <property type="match status" value="1"/>
</dbReference>
<dbReference type="Gene3D" id="1.10.1200.10">
    <property type="entry name" value="ACP-like"/>
    <property type="match status" value="1"/>
</dbReference>
<keyword evidence="2" id="KW-0596">Phosphopantetheine</keyword>
<name>A0ABR5EZE0_9ACTN</name>
<evidence type="ECO:0000259" key="10">
    <source>
        <dbReference type="PROSITE" id="PS52004"/>
    </source>
</evidence>
<dbReference type="Proteomes" id="UP000035425">
    <property type="component" value="Unassembled WGS sequence"/>
</dbReference>
<dbReference type="SMART" id="SM00823">
    <property type="entry name" value="PKS_PP"/>
    <property type="match status" value="1"/>
</dbReference>
<evidence type="ECO:0000256" key="2">
    <source>
        <dbReference type="ARBA" id="ARBA00022450"/>
    </source>
</evidence>
<keyword evidence="3" id="KW-0597">Phosphoprotein</keyword>
<dbReference type="InterPro" id="IPR009081">
    <property type="entry name" value="PP-bd_ACP"/>
</dbReference>
<dbReference type="Pfam" id="PF22621">
    <property type="entry name" value="CurL-like_PKS_C"/>
    <property type="match status" value="1"/>
</dbReference>
<dbReference type="InterPro" id="IPR014030">
    <property type="entry name" value="Ketoacyl_synth_N"/>
</dbReference>
<dbReference type="PROSITE" id="PS00606">
    <property type="entry name" value="KS3_1"/>
    <property type="match status" value="1"/>
</dbReference>
<comment type="cofactor">
    <cofactor evidence="1">
        <name>pantetheine 4'-phosphate</name>
        <dbReference type="ChEBI" id="CHEBI:47942"/>
    </cofactor>
</comment>
<evidence type="ECO:0000256" key="8">
    <source>
        <dbReference type="SAM" id="MobiDB-lite"/>
    </source>
</evidence>
<keyword evidence="7" id="KW-0012">Acyltransferase</keyword>
<dbReference type="PANTHER" id="PTHR43775:SF51">
    <property type="entry name" value="INACTIVE PHENOLPHTHIOCEROL SYNTHESIS POLYKETIDE SYNTHASE TYPE I PKS1-RELATED"/>
    <property type="match status" value="1"/>
</dbReference>
<dbReference type="Pfam" id="PF16197">
    <property type="entry name" value="KAsynt_C_assoc"/>
    <property type="match status" value="1"/>
</dbReference>
<dbReference type="Gene3D" id="3.40.366.10">
    <property type="entry name" value="Malonyl-Coenzyme A Acyl Carrier Protein, domain 2"/>
    <property type="match status" value="1"/>
</dbReference>
<dbReference type="SMART" id="SM00827">
    <property type="entry name" value="PKS_AT"/>
    <property type="match status" value="1"/>
</dbReference>
<dbReference type="InterPro" id="IPR020841">
    <property type="entry name" value="PKS_Beta-ketoAc_synthase_dom"/>
</dbReference>
<evidence type="ECO:0000256" key="4">
    <source>
        <dbReference type="ARBA" id="ARBA00022679"/>
    </source>
</evidence>
<feature type="compositionally biased region" description="Polar residues" evidence="8">
    <location>
        <begin position="470"/>
        <end position="502"/>
    </location>
</feature>
<evidence type="ECO:0000256" key="6">
    <source>
        <dbReference type="ARBA" id="ARBA00023268"/>
    </source>
</evidence>
<dbReference type="Pfam" id="PF00109">
    <property type="entry name" value="ketoacyl-synt"/>
    <property type="match status" value="1"/>
</dbReference>
<comment type="caution">
    <text evidence="11">The sequence shown here is derived from an EMBL/GenBank/DDBJ whole genome shotgun (WGS) entry which is preliminary data.</text>
</comment>
<gene>
    <name evidence="11" type="ORF">FrCorBMG51_22345</name>
</gene>
<dbReference type="EMBL" id="JWIO01000057">
    <property type="protein sequence ID" value="KLL09808.1"/>
    <property type="molecule type" value="Genomic_DNA"/>
</dbReference>
<dbReference type="InterPro" id="IPR014043">
    <property type="entry name" value="Acyl_transferase_dom"/>
</dbReference>
<keyword evidence="5" id="KW-0045">Antibiotic biosynthesis</keyword>
<dbReference type="Gene3D" id="3.30.70.3290">
    <property type="match status" value="1"/>
</dbReference>
<feature type="domain" description="Carrier" evidence="9">
    <location>
        <begin position="1032"/>
        <end position="1107"/>
    </location>
</feature>
<evidence type="ECO:0000256" key="1">
    <source>
        <dbReference type="ARBA" id="ARBA00001957"/>
    </source>
</evidence>
<dbReference type="InterPro" id="IPR016036">
    <property type="entry name" value="Malonyl_transacylase_ACP-bd"/>
</dbReference>
<dbReference type="InterPro" id="IPR036736">
    <property type="entry name" value="ACP-like_sf"/>
</dbReference>
<dbReference type="InterPro" id="IPR016035">
    <property type="entry name" value="Acyl_Trfase/lysoPLipase"/>
</dbReference>
<dbReference type="InterPro" id="IPR016039">
    <property type="entry name" value="Thiolase-like"/>
</dbReference>
<dbReference type="SMART" id="SM00825">
    <property type="entry name" value="PKS_KS"/>
    <property type="match status" value="1"/>
</dbReference>
<evidence type="ECO:0000256" key="5">
    <source>
        <dbReference type="ARBA" id="ARBA00023194"/>
    </source>
</evidence>
<evidence type="ECO:0008006" key="13">
    <source>
        <dbReference type="Google" id="ProtNLM"/>
    </source>
</evidence>
<dbReference type="InterPro" id="IPR014031">
    <property type="entry name" value="Ketoacyl_synth_C"/>
</dbReference>
<dbReference type="InterPro" id="IPR015083">
    <property type="entry name" value="NorB/c/GfsB-D-like_docking"/>
</dbReference>
<dbReference type="InterPro" id="IPR001227">
    <property type="entry name" value="Ac_transferase_dom_sf"/>
</dbReference>
<reference evidence="11 12" key="1">
    <citation type="submission" date="2014-12" db="EMBL/GenBank/DDBJ databases">
        <title>Frankia sp. BMG5.1 draft genome.</title>
        <authorList>
            <person name="Gtari M."/>
            <person name="Ghodhbane-Gtari F."/>
            <person name="Nouioui I."/>
            <person name="Ktari A."/>
            <person name="Hezbri K."/>
            <person name="Mimouni W."/>
            <person name="Sbissi I."/>
            <person name="Ayari A."/>
            <person name="Yamanaka T."/>
            <person name="Normand P."/>
            <person name="Tisa L.S."/>
            <person name="Boudabous A."/>
        </authorList>
    </citation>
    <scope>NUCLEOTIDE SEQUENCE [LARGE SCALE GENOMIC DNA]</scope>
    <source>
        <strain evidence="11 12">BMG5.1</strain>
    </source>
</reference>